<evidence type="ECO:0000256" key="2">
    <source>
        <dbReference type="RuleBase" id="RU365009"/>
    </source>
</evidence>
<comment type="subcellular location">
    <subcellularLocation>
        <location evidence="2">Secreted</location>
        <location evidence="2">Cell wall</location>
    </subcellularLocation>
</comment>
<dbReference type="InterPro" id="IPR001338">
    <property type="entry name" value="Class_I_Hydrophobin"/>
</dbReference>
<evidence type="ECO:0000313" key="3">
    <source>
        <dbReference type="EMBL" id="CBV17206.1"/>
    </source>
</evidence>
<keyword evidence="2" id="KW-0732">Signal</keyword>
<keyword evidence="1 2" id="KW-1015">Disulfide bond</keyword>
<accession>E0WHQ7</accession>
<dbReference type="EMBL" id="FR666701">
    <property type="protein sequence ID" value="CBV17206.1"/>
    <property type="molecule type" value="Genomic_DNA"/>
</dbReference>
<dbReference type="Pfam" id="PF01185">
    <property type="entry name" value="Hydrophobin"/>
    <property type="match status" value="1"/>
</dbReference>
<dbReference type="SMART" id="SM00075">
    <property type="entry name" value="HYDRO"/>
    <property type="match status" value="1"/>
</dbReference>
<sequence>MFATAIFVSFLAVATAVPTNSPPSAQVGDNCGNANSIHCCDTETGNKISSGVLSGLDLSSLLGQCNDITATVIGAGIPIKNACSTQVCCGHTNQNGLVNLGCTPISL</sequence>
<keyword evidence="2" id="KW-0134">Cell wall</keyword>
<name>E0WHQ7_9HYPO</name>
<reference evidence="3" key="1">
    <citation type="submission" date="2010-07" db="EMBL/GenBank/DDBJ databases">
        <title>Characterization of a novel hydrophobin present in vegetative mycelium of the ascomycete Paecilomyces farinosus.</title>
        <authorList>
            <person name="Lunkenbein S."/>
        </authorList>
    </citation>
    <scope>NUCLEOTIDE SEQUENCE</scope>
    <source>
        <tissue evidence="3">Mycelium</tissue>
    </source>
</reference>
<evidence type="ECO:0000256" key="1">
    <source>
        <dbReference type="ARBA" id="ARBA00023157"/>
    </source>
</evidence>
<feature type="signal peptide" evidence="2">
    <location>
        <begin position="1"/>
        <end position="16"/>
    </location>
</feature>
<gene>
    <name evidence="3" type="primary">ah1</name>
</gene>
<keyword evidence="2" id="KW-0964">Secreted</keyword>
<dbReference type="CDD" id="cd23507">
    <property type="entry name" value="hydrophobin_I"/>
    <property type="match status" value="1"/>
</dbReference>
<dbReference type="AlphaFoldDB" id="E0WHQ7"/>
<organism evidence="3">
    <name type="scientific">Cordyceps farinosa</name>
    <dbReference type="NCBI Taxonomy" id="89141"/>
    <lineage>
        <taxon>Eukaryota</taxon>
        <taxon>Fungi</taxon>
        <taxon>Dikarya</taxon>
        <taxon>Ascomycota</taxon>
        <taxon>Pezizomycotina</taxon>
        <taxon>Sordariomycetes</taxon>
        <taxon>Hypocreomycetidae</taxon>
        <taxon>Hypocreales</taxon>
        <taxon>Cordycipitaceae</taxon>
        <taxon>Cordyceps</taxon>
    </lineage>
</organism>
<dbReference type="GO" id="GO:0009277">
    <property type="term" value="C:fungal-type cell wall"/>
    <property type="evidence" value="ECO:0007669"/>
    <property type="project" value="InterPro"/>
</dbReference>
<comment type="similarity">
    <text evidence="2">Belongs to the fungal hydrophobin family.</text>
</comment>
<feature type="chain" id="PRO_5013987207" description="Hydrophobin" evidence="2">
    <location>
        <begin position="17"/>
        <end position="107"/>
    </location>
</feature>
<dbReference type="GO" id="GO:0005199">
    <property type="term" value="F:structural constituent of cell wall"/>
    <property type="evidence" value="ECO:0007669"/>
    <property type="project" value="InterPro"/>
</dbReference>
<proteinExistence type="inferred from homology"/>
<protein>
    <recommendedName>
        <fullName evidence="2">Hydrophobin</fullName>
    </recommendedName>
</protein>